<evidence type="ECO:0000313" key="2">
    <source>
        <dbReference type="Proteomes" id="UP001187415"/>
    </source>
</evidence>
<reference evidence="1" key="1">
    <citation type="submission" date="2023-07" db="EMBL/GenBank/DDBJ databases">
        <title>Chromosome-level Genome Assembly of Striped Snakehead (Channa striata).</title>
        <authorList>
            <person name="Liu H."/>
        </authorList>
    </citation>
    <scope>NUCLEOTIDE SEQUENCE</scope>
    <source>
        <strain evidence="1">Gz</strain>
        <tissue evidence="1">Muscle</tissue>
    </source>
</reference>
<proteinExistence type="predicted"/>
<dbReference type="Proteomes" id="UP001187415">
    <property type="component" value="Unassembled WGS sequence"/>
</dbReference>
<sequence>MVPQSAAGTDHWLFTTRESSSRTLTTVYQLSAVQTCPLLIHGAAAGLAGQNIAEGQVVMNGVPSSSLSSPCPVLPGGRLGLAGGHMLLIGPRCFLHLPWQPLLQLVDQQSQHTCMSLEKTETADITDHSRELMLMLVPFEWQKIIRLLLFNLHLRELIAVIQQCGRHCITALKLLLLLVWEHLMSAAVCVTQSGFSYS</sequence>
<name>A0AA88MGE8_CHASR</name>
<dbReference type="EMBL" id="JAUPFM010000011">
    <property type="protein sequence ID" value="KAK2837736.1"/>
    <property type="molecule type" value="Genomic_DNA"/>
</dbReference>
<comment type="caution">
    <text evidence="1">The sequence shown here is derived from an EMBL/GenBank/DDBJ whole genome shotgun (WGS) entry which is preliminary data.</text>
</comment>
<keyword evidence="2" id="KW-1185">Reference proteome</keyword>
<dbReference type="AlphaFoldDB" id="A0AA88MGE8"/>
<accession>A0AA88MGE8</accession>
<organism evidence="1 2">
    <name type="scientific">Channa striata</name>
    <name type="common">Snakehead murrel</name>
    <name type="synonym">Ophicephalus striatus</name>
    <dbReference type="NCBI Taxonomy" id="64152"/>
    <lineage>
        <taxon>Eukaryota</taxon>
        <taxon>Metazoa</taxon>
        <taxon>Chordata</taxon>
        <taxon>Craniata</taxon>
        <taxon>Vertebrata</taxon>
        <taxon>Euteleostomi</taxon>
        <taxon>Actinopterygii</taxon>
        <taxon>Neopterygii</taxon>
        <taxon>Teleostei</taxon>
        <taxon>Neoteleostei</taxon>
        <taxon>Acanthomorphata</taxon>
        <taxon>Anabantaria</taxon>
        <taxon>Anabantiformes</taxon>
        <taxon>Channoidei</taxon>
        <taxon>Channidae</taxon>
        <taxon>Channa</taxon>
    </lineage>
</organism>
<evidence type="ECO:0000313" key="1">
    <source>
        <dbReference type="EMBL" id="KAK2837736.1"/>
    </source>
</evidence>
<gene>
    <name evidence="1" type="ORF">Q5P01_014948</name>
</gene>
<protein>
    <submittedName>
        <fullName evidence="1">Uncharacterized protein</fullName>
    </submittedName>
</protein>